<keyword evidence="4" id="KW-0804">Transcription</keyword>
<evidence type="ECO:0000256" key="3">
    <source>
        <dbReference type="ARBA" id="ARBA00023125"/>
    </source>
</evidence>
<evidence type="ECO:0000259" key="7">
    <source>
        <dbReference type="PROSITE" id="PS50888"/>
    </source>
</evidence>
<dbReference type="Pfam" id="PF00010">
    <property type="entry name" value="HLH"/>
    <property type="match status" value="1"/>
</dbReference>
<keyword evidence="2" id="KW-0805">Transcription regulation</keyword>
<dbReference type="PANTHER" id="PTHR15741:SF37">
    <property type="entry name" value="LD38259P"/>
    <property type="match status" value="1"/>
</dbReference>
<evidence type="ECO:0000256" key="5">
    <source>
        <dbReference type="ARBA" id="ARBA00023242"/>
    </source>
</evidence>
<keyword evidence="9" id="KW-1185">Reference proteome</keyword>
<evidence type="ECO:0000256" key="1">
    <source>
        <dbReference type="ARBA" id="ARBA00004123"/>
    </source>
</evidence>
<proteinExistence type="predicted"/>
<dbReference type="Proteomes" id="UP001235939">
    <property type="component" value="Chromosome 06"/>
</dbReference>
<dbReference type="PANTHER" id="PTHR15741">
    <property type="entry name" value="BASIC HELIX-LOOP-HELIX ZIP TRANSCRIPTION FACTOR"/>
    <property type="match status" value="1"/>
</dbReference>
<feature type="compositionally biased region" description="Basic and acidic residues" evidence="6">
    <location>
        <begin position="599"/>
        <end position="608"/>
    </location>
</feature>
<comment type="subcellular location">
    <subcellularLocation>
        <location evidence="1">Nucleus</location>
    </subcellularLocation>
</comment>
<organism evidence="8 9">
    <name type="scientific">Cordylochernes scorpioides</name>
    <dbReference type="NCBI Taxonomy" id="51811"/>
    <lineage>
        <taxon>Eukaryota</taxon>
        <taxon>Metazoa</taxon>
        <taxon>Ecdysozoa</taxon>
        <taxon>Arthropoda</taxon>
        <taxon>Chelicerata</taxon>
        <taxon>Arachnida</taxon>
        <taxon>Pseudoscorpiones</taxon>
        <taxon>Cheliferoidea</taxon>
        <taxon>Chernetidae</taxon>
        <taxon>Cordylochernes</taxon>
    </lineage>
</organism>
<dbReference type="InterPro" id="IPR011598">
    <property type="entry name" value="bHLH_dom"/>
</dbReference>
<dbReference type="SUPFAM" id="SSF47459">
    <property type="entry name" value="HLH, helix-loop-helix DNA-binding domain"/>
    <property type="match status" value="1"/>
</dbReference>
<dbReference type="CDD" id="cd11405">
    <property type="entry name" value="bHLHzip_MLXIP_like"/>
    <property type="match status" value="1"/>
</dbReference>
<dbReference type="Gene3D" id="4.10.280.10">
    <property type="entry name" value="Helix-loop-helix DNA-binding domain"/>
    <property type="match status" value="1"/>
</dbReference>
<evidence type="ECO:0000256" key="4">
    <source>
        <dbReference type="ARBA" id="ARBA00023163"/>
    </source>
</evidence>
<keyword evidence="3" id="KW-0238">DNA-binding</keyword>
<evidence type="ECO:0000313" key="9">
    <source>
        <dbReference type="Proteomes" id="UP001235939"/>
    </source>
</evidence>
<reference evidence="8 9" key="1">
    <citation type="submission" date="2022-01" db="EMBL/GenBank/DDBJ databases">
        <title>A chromosomal length assembly of Cordylochernes scorpioides.</title>
        <authorList>
            <person name="Zeh D."/>
            <person name="Zeh J."/>
        </authorList>
    </citation>
    <scope>NUCLEOTIDE SEQUENCE [LARGE SCALE GENOMIC DNA]</scope>
    <source>
        <strain evidence="8">IN4F17</strain>
        <tissue evidence="8">Whole Body</tissue>
    </source>
</reference>
<name>A0ABY6KP94_9ARAC</name>
<dbReference type="EMBL" id="CP092868">
    <property type="protein sequence ID" value="UYV69568.1"/>
    <property type="molecule type" value="Genomic_DNA"/>
</dbReference>
<dbReference type="PROSITE" id="PS50888">
    <property type="entry name" value="BHLH"/>
    <property type="match status" value="1"/>
</dbReference>
<evidence type="ECO:0000256" key="6">
    <source>
        <dbReference type="SAM" id="MobiDB-lite"/>
    </source>
</evidence>
<keyword evidence="5" id="KW-0539">Nucleus</keyword>
<dbReference type="InterPro" id="IPR052207">
    <property type="entry name" value="Max-like/E-box_TFs"/>
</dbReference>
<protein>
    <submittedName>
        <fullName evidence="8">MLXIPL</fullName>
    </submittedName>
</protein>
<dbReference type="InterPro" id="IPR036638">
    <property type="entry name" value="HLH_DNA-bd_sf"/>
</dbReference>
<feature type="compositionally biased region" description="Polar residues" evidence="6">
    <location>
        <begin position="566"/>
        <end position="578"/>
    </location>
</feature>
<evidence type="ECO:0000256" key="2">
    <source>
        <dbReference type="ARBA" id="ARBA00023015"/>
    </source>
</evidence>
<sequence length="738" mass="81844">MSTVGNDPDWLCTEEGELIASDNGCGTKQIKQTEGECPPCDTKSGNSTIGIHSEILHENNNDLGELQCDSVADFCDSDRLSVTTAAIQLDMTELGAPWKCGKTRWSKHPEVGASDSTEGDRALDAQWKSDNNVCDANIEDSMLQGKDSIEMSRSRICRRRNIQLQMNAKPTEERNFPGHLCKSDTVDYVQDGPIWTSCHNGAAVIDDAEKQNDAESKPYAVHESDYDQESGQAAEYDFEIECQETSRTYKFGPRSSQSISIDASLTKLFECMTLAYRHNILTIDYKHKDSCNHTSCVQPVVIEGKYWSQELSTVTAEYKKWRLFYKDRTKLNRSSSNEKNTYEGSESDCFSALSDPAVVTEITGGQEFMQGPGLLDSLICEDQPQPDKPPLMAPQLQPAASSSGFLAFDQMSAAAALKKEGRENSDLPGYHRHKAYPSYPGNKIMGSVVKLTNHRPAISQTLFSSAPQPTPILPAQPDALRRHSYSTGQLPAEDFQSPPVASPRQFVMPESPVSFLPHHSGVLEQQVSDVVQAKPRVRSRSVSSPQTSQNVLPQNAMLAQLLTSCASSPNAAPTSPETPVQKLSCVQNSPPPPKPFRPRSSEERVQYKEHRRVCHINAEQKRRFNIKSGFETLRHLLPSLSQSPTAKVAKAAMLQKFVQFSLVLQPLVESYGRATAGCHTAQDFCEAVIGWVDRHCTLLDLRRIVLNALRQLSTRTNILTNPAHLPEELMQKISKKEL</sequence>
<feature type="region of interest" description="Disordered" evidence="6">
    <location>
        <begin position="566"/>
        <end position="608"/>
    </location>
</feature>
<feature type="domain" description="BHLH" evidence="7">
    <location>
        <begin position="610"/>
        <end position="664"/>
    </location>
</feature>
<dbReference type="SMART" id="SM00353">
    <property type="entry name" value="HLH"/>
    <property type="match status" value="1"/>
</dbReference>
<gene>
    <name evidence="8" type="ORF">LAZ67_6003990</name>
</gene>
<evidence type="ECO:0000313" key="8">
    <source>
        <dbReference type="EMBL" id="UYV69568.1"/>
    </source>
</evidence>
<accession>A0ABY6KP94</accession>
<feature type="region of interest" description="Disordered" evidence="6">
    <location>
        <begin position="533"/>
        <end position="552"/>
    </location>
</feature>